<proteinExistence type="inferred from homology"/>
<evidence type="ECO:0000256" key="2">
    <source>
        <dbReference type="HAMAP-Rule" id="MF_00634"/>
    </source>
</evidence>
<dbReference type="PANTHER" id="PTHR13420">
    <property type="entry name" value="UPF0235 PROTEIN C15ORF40"/>
    <property type="match status" value="1"/>
</dbReference>
<reference evidence="3 4" key="1">
    <citation type="journal article" date="2016" name="Nat. Commun.">
        <title>Thousands of microbial genomes shed light on interconnected biogeochemical processes in an aquifer system.</title>
        <authorList>
            <person name="Anantharaman K."/>
            <person name="Brown C.T."/>
            <person name="Hug L.A."/>
            <person name="Sharon I."/>
            <person name="Castelle C.J."/>
            <person name="Probst A.J."/>
            <person name="Thomas B.C."/>
            <person name="Singh A."/>
            <person name="Wilkins M.J."/>
            <person name="Karaoz U."/>
            <person name="Brodie E.L."/>
            <person name="Williams K.H."/>
            <person name="Hubbard S.S."/>
            <person name="Banfield J.F."/>
        </authorList>
    </citation>
    <scope>NUCLEOTIDE SEQUENCE [LARGE SCALE GENOMIC DNA]</scope>
</reference>
<evidence type="ECO:0000313" key="3">
    <source>
        <dbReference type="EMBL" id="OGF11984.1"/>
    </source>
</evidence>
<name>A0A1F5RC38_9BACT</name>
<dbReference type="SUPFAM" id="SSF69786">
    <property type="entry name" value="YggU-like"/>
    <property type="match status" value="1"/>
</dbReference>
<evidence type="ECO:0000313" key="4">
    <source>
        <dbReference type="Proteomes" id="UP000177230"/>
    </source>
</evidence>
<dbReference type="AlphaFoldDB" id="A0A1F5RC38"/>
<organism evidence="3 4">
    <name type="scientific">Candidatus Edwardsbacteria bacterium GWF2_54_11</name>
    <dbReference type="NCBI Taxonomy" id="1817851"/>
    <lineage>
        <taxon>Bacteria</taxon>
        <taxon>Candidatus Edwardsiibacteriota</taxon>
    </lineage>
</organism>
<comment type="caution">
    <text evidence="3">The sequence shown here is derived from an EMBL/GenBank/DDBJ whole genome shotgun (WGS) entry which is preliminary data.</text>
</comment>
<evidence type="ECO:0000256" key="1">
    <source>
        <dbReference type="ARBA" id="ARBA00010364"/>
    </source>
</evidence>
<dbReference type="PANTHER" id="PTHR13420:SF7">
    <property type="entry name" value="UPF0235 PROTEIN C15ORF40"/>
    <property type="match status" value="1"/>
</dbReference>
<dbReference type="GO" id="GO:0005737">
    <property type="term" value="C:cytoplasm"/>
    <property type="evidence" value="ECO:0007669"/>
    <property type="project" value="TreeGrafter"/>
</dbReference>
<comment type="similarity">
    <text evidence="1 2">Belongs to the UPF0235 family.</text>
</comment>
<gene>
    <name evidence="3" type="ORF">A2024_03075</name>
</gene>
<accession>A0A1F5RC38</accession>
<dbReference type="Gene3D" id="3.30.1200.10">
    <property type="entry name" value="YggU-like"/>
    <property type="match status" value="1"/>
</dbReference>
<dbReference type="EMBL" id="MFFM01000034">
    <property type="protein sequence ID" value="OGF11984.1"/>
    <property type="molecule type" value="Genomic_DNA"/>
</dbReference>
<dbReference type="Proteomes" id="UP000177230">
    <property type="component" value="Unassembled WGS sequence"/>
</dbReference>
<dbReference type="SMART" id="SM01152">
    <property type="entry name" value="DUF167"/>
    <property type="match status" value="1"/>
</dbReference>
<dbReference type="Pfam" id="PF02594">
    <property type="entry name" value="DUF167"/>
    <property type="match status" value="1"/>
</dbReference>
<sequence>MLINLKIIPNAKQAKIVPENDGYKVYIPAPAVDGKANACLIKFLAEHFKVRKSAVSLVRGETSRHKVVEITGL</sequence>
<protein>
    <recommendedName>
        <fullName evidence="2">UPF0235 protein A2024_03075</fullName>
    </recommendedName>
</protein>
<dbReference type="InterPro" id="IPR036591">
    <property type="entry name" value="YggU-like_sf"/>
</dbReference>
<dbReference type="NCBIfam" id="TIGR00251">
    <property type="entry name" value="DUF167 family protein"/>
    <property type="match status" value="1"/>
</dbReference>
<dbReference type="HAMAP" id="MF_00634">
    <property type="entry name" value="UPF0235"/>
    <property type="match status" value="1"/>
</dbReference>
<dbReference type="InterPro" id="IPR003746">
    <property type="entry name" value="DUF167"/>
</dbReference>